<dbReference type="PIRSF" id="PIRSF016262">
    <property type="entry name" value="LPLase"/>
    <property type="match status" value="1"/>
</dbReference>
<keyword evidence="12" id="KW-1185">Reference proteome</keyword>
<comment type="subcellular location">
    <subcellularLocation>
        <location evidence="5">Cytoplasm</location>
    </subcellularLocation>
</comment>
<dbReference type="NCBIfam" id="NF010925">
    <property type="entry name" value="PRK14345.1"/>
    <property type="match status" value="1"/>
</dbReference>
<gene>
    <name evidence="5" type="primary">lipB</name>
    <name evidence="11" type="ORF">SAMN05660235_01645</name>
</gene>
<proteinExistence type="inferred from homology"/>
<evidence type="ECO:0000256" key="6">
    <source>
        <dbReference type="PIRNR" id="PIRNR016262"/>
    </source>
</evidence>
<dbReference type="PANTHER" id="PTHR10993">
    <property type="entry name" value="OCTANOYLTRANSFERASE"/>
    <property type="match status" value="1"/>
</dbReference>
<dbReference type="HAMAP" id="MF_00013">
    <property type="entry name" value="LipB"/>
    <property type="match status" value="1"/>
</dbReference>
<name>A0A1G7L753_9FIRM</name>
<dbReference type="PROSITE" id="PS51733">
    <property type="entry name" value="BPL_LPL_CATALYTIC"/>
    <property type="match status" value="1"/>
</dbReference>
<keyword evidence="2 5" id="KW-0808">Transferase</keyword>
<dbReference type="EC" id="2.3.1.181" evidence="5 6"/>
<feature type="site" description="Lowers pKa of active site Cys" evidence="5 9">
    <location>
        <position position="140"/>
    </location>
</feature>
<dbReference type="PROSITE" id="PS01313">
    <property type="entry name" value="LIPB"/>
    <property type="match status" value="1"/>
</dbReference>
<reference evidence="12" key="1">
    <citation type="submission" date="2016-10" db="EMBL/GenBank/DDBJ databases">
        <authorList>
            <person name="Varghese N."/>
            <person name="Submissions S."/>
        </authorList>
    </citation>
    <scope>NUCLEOTIDE SEQUENCE [LARGE SCALE GENOMIC DNA]</scope>
    <source>
        <strain evidence="12">DSM 23256</strain>
    </source>
</reference>
<feature type="domain" description="BPL/LPL catalytic" evidence="10">
    <location>
        <begin position="31"/>
        <end position="212"/>
    </location>
</feature>
<comment type="miscellaneous">
    <text evidence="5">In the reaction, the free carboxyl group of octanoic acid is attached via an amide linkage to the epsilon-amino group of a specific lysine residue of lipoyl domains of lipoate-dependent enzymes.</text>
</comment>
<organism evidence="11 12">
    <name type="scientific">Sporolituus thermophilus DSM 23256</name>
    <dbReference type="NCBI Taxonomy" id="1123285"/>
    <lineage>
        <taxon>Bacteria</taxon>
        <taxon>Bacillati</taxon>
        <taxon>Bacillota</taxon>
        <taxon>Negativicutes</taxon>
        <taxon>Selenomonadales</taxon>
        <taxon>Sporomusaceae</taxon>
        <taxon>Sporolituus</taxon>
    </lineage>
</organism>
<dbReference type="Gene3D" id="3.30.930.10">
    <property type="entry name" value="Bira Bifunctional Protein, Domain 2"/>
    <property type="match status" value="1"/>
</dbReference>
<feature type="binding site" evidence="5 8">
    <location>
        <begin position="76"/>
        <end position="83"/>
    </location>
    <ligand>
        <name>substrate</name>
    </ligand>
</feature>
<evidence type="ECO:0000313" key="12">
    <source>
        <dbReference type="Proteomes" id="UP000243333"/>
    </source>
</evidence>
<feature type="binding site" evidence="5 8">
    <location>
        <begin position="156"/>
        <end position="158"/>
    </location>
    <ligand>
        <name>substrate</name>
    </ligand>
</feature>
<feature type="active site" description="Acyl-thioester intermediate" evidence="5 7">
    <location>
        <position position="174"/>
    </location>
</feature>
<comment type="similarity">
    <text evidence="5 6">Belongs to the LipB family.</text>
</comment>
<evidence type="ECO:0000256" key="5">
    <source>
        <dbReference type="HAMAP-Rule" id="MF_00013"/>
    </source>
</evidence>
<dbReference type="RefSeq" id="WP_245690372.1">
    <property type="nucleotide sequence ID" value="NZ_FNBU01000011.1"/>
</dbReference>
<accession>A0A1G7L753</accession>
<evidence type="ECO:0000256" key="9">
    <source>
        <dbReference type="PIRSR" id="PIRSR016262-3"/>
    </source>
</evidence>
<dbReference type="InterPro" id="IPR045864">
    <property type="entry name" value="aa-tRNA-synth_II/BPL/LPL"/>
</dbReference>
<evidence type="ECO:0000256" key="4">
    <source>
        <dbReference type="ARBA" id="ARBA00024732"/>
    </source>
</evidence>
<evidence type="ECO:0000256" key="3">
    <source>
        <dbReference type="ARBA" id="ARBA00023315"/>
    </source>
</evidence>
<dbReference type="InterPro" id="IPR000544">
    <property type="entry name" value="Octanoyltransferase"/>
</dbReference>
<dbReference type="InterPro" id="IPR004143">
    <property type="entry name" value="BPL_LPL_catalytic"/>
</dbReference>
<dbReference type="SUPFAM" id="SSF55681">
    <property type="entry name" value="Class II aaRS and biotin synthetases"/>
    <property type="match status" value="1"/>
</dbReference>
<evidence type="ECO:0000256" key="8">
    <source>
        <dbReference type="PIRSR" id="PIRSR016262-2"/>
    </source>
</evidence>
<dbReference type="PANTHER" id="PTHR10993:SF7">
    <property type="entry name" value="LIPOYLTRANSFERASE 2, MITOCHONDRIAL-RELATED"/>
    <property type="match status" value="1"/>
</dbReference>
<dbReference type="NCBIfam" id="TIGR00214">
    <property type="entry name" value="lipB"/>
    <property type="match status" value="1"/>
</dbReference>
<comment type="pathway">
    <text evidence="1 5 6">Protein modification; protein lipoylation via endogenous pathway; protein N(6)-(lipoyl)lysine from octanoyl-[acyl-carrier-protein]: step 1/2.</text>
</comment>
<dbReference type="GO" id="GO:0009249">
    <property type="term" value="P:protein lipoylation"/>
    <property type="evidence" value="ECO:0007669"/>
    <property type="project" value="InterPro"/>
</dbReference>
<evidence type="ECO:0000259" key="10">
    <source>
        <dbReference type="PROSITE" id="PS51733"/>
    </source>
</evidence>
<dbReference type="EMBL" id="FNBU01000011">
    <property type="protein sequence ID" value="SDF45298.1"/>
    <property type="molecule type" value="Genomic_DNA"/>
</dbReference>
<dbReference type="Pfam" id="PF21948">
    <property type="entry name" value="LplA-B_cat"/>
    <property type="match status" value="1"/>
</dbReference>
<dbReference type="GO" id="GO:0033819">
    <property type="term" value="F:lipoyl(octanoyl) transferase activity"/>
    <property type="evidence" value="ECO:0007669"/>
    <property type="project" value="UniProtKB-EC"/>
</dbReference>
<sequence length="223" mass="23584">MRRCRLSYGGVVSYAGGLALQAAARQAVAAGEWDGVLLLVEHLPVITIGRSGGAENLLADAAVLRERGIAVVASDRGGNITCHNPGQLVGYPVLNLRRWREDVHWYVEALEEVLIRTLARLGLTAGRKAKYTGVWLGDAKVAAIGVAVRSWITAHGFALNVANDLTIFEWVVPCGIRQFGVTSLAAAGLAVSIDEVAALLATEFAAVFECKLVTVPPSGVIDS</sequence>
<evidence type="ECO:0000256" key="2">
    <source>
        <dbReference type="ARBA" id="ARBA00022679"/>
    </source>
</evidence>
<dbReference type="InterPro" id="IPR020605">
    <property type="entry name" value="Octanoyltransferase_CS"/>
</dbReference>
<protein>
    <recommendedName>
        <fullName evidence="5 6">Octanoyltransferase</fullName>
        <ecNumber evidence="5 6">2.3.1.181</ecNumber>
    </recommendedName>
    <alternativeName>
        <fullName evidence="5">Lipoate-protein ligase B</fullName>
    </alternativeName>
    <alternativeName>
        <fullName evidence="5">Lipoyl/octanoyl transferase</fullName>
    </alternativeName>
    <alternativeName>
        <fullName evidence="5">Octanoyl-[acyl-carrier-protein]-protein N-octanoyltransferase</fullName>
    </alternativeName>
</protein>
<keyword evidence="5" id="KW-0963">Cytoplasm</keyword>
<dbReference type="GO" id="GO:0005737">
    <property type="term" value="C:cytoplasm"/>
    <property type="evidence" value="ECO:0007669"/>
    <property type="project" value="UniProtKB-SubCell"/>
</dbReference>
<evidence type="ECO:0000313" key="11">
    <source>
        <dbReference type="EMBL" id="SDF45298.1"/>
    </source>
</evidence>
<dbReference type="AlphaFoldDB" id="A0A1G7L753"/>
<comment type="catalytic activity">
    <reaction evidence="5 6">
        <text>octanoyl-[ACP] + L-lysyl-[protein] = N(6)-octanoyl-L-lysyl-[protein] + holo-[ACP] + H(+)</text>
        <dbReference type="Rhea" id="RHEA:17665"/>
        <dbReference type="Rhea" id="RHEA-COMP:9636"/>
        <dbReference type="Rhea" id="RHEA-COMP:9685"/>
        <dbReference type="Rhea" id="RHEA-COMP:9752"/>
        <dbReference type="Rhea" id="RHEA-COMP:9928"/>
        <dbReference type="ChEBI" id="CHEBI:15378"/>
        <dbReference type="ChEBI" id="CHEBI:29969"/>
        <dbReference type="ChEBI" id="CHEBI:64479"/>
        <dbReference type="ChEBI" id="CHEBI:78463"/>
        <dbReference type="ChEBI" id="CHEBI:78809"/>
        <dbReference type="EC" id="2.3.1.181"/>
    </reaction>
</comment>
<feature type="binding site" evidence="5 8">
    <location>
        <begin position="143"/>
        <end position="145"/>
    </location>
    <ligand>
        <name>substrate</name>
    </ligand>
</feature>
<keyword evidence="3 5" id="KW-0012">Acyltransferase</keyword>
<comment type="function">
    <text evidence="4 5 6">Catalyzes the transfer of endogenously produced octanoic acid from octanoyl-acyl-carrier-protein onto the lipoyl domains of lipoate-dependent enzymes. Lipoyl-ACP can also act as a substrate although octanoyl-ACP is likely to be the physiological substrate.</text>
</comment>
<evidence type="ECO:0000256" key="1">
    <source>
        <dbReference type="ARBA" id="ARBA00004821"/>
    </source>
</evidence>
<dbReference type="Proteomes" id="UP000243333">
    <property type="component" value="Unassembled WGS sequence"/>
</dbReference>
<evidence type="ECO:0000256" key="7">
    <source>
        <dbReference type="PIRSR" id="PIRSR016262-1"/>
    </source>
</evidence>
<dbReference type="CDD" id="cd16444">
    <property type="entry name" value="LipB"/>
    <property type="match status" value="1"/>
</dbReference>
<dbReference type="STRING" id="1123285.SAMN05660235_01645"/>
<dbReference type="UniPathway" id="UPA00538">
    <property type="reaction ID" value="UER00592"/>
</dbReference>